<evidence type="ECO:0000256" key="9">
    <source>
        <dbReference type="ARBA" id="ARBA00023180"/>
    </source>
</evidence>
<dbReference type="InterPro" id="IPR003591">
    <property type="entry name" value="Leu-rich_rpt_typical-subtyp"/>
</dbReference>
<evidence type="ECO:0000256" key="8">
    <source>
        <dbReference type="ARBA" id="ARBA00023136"/>
    </source>
</evidence>
<feature type="transmembrane region" description="Helical" evidence="10">
    <location>
        <begin position="675"/>
        <end position="702"/>
    </location>
</feature>
<keyword evidence="4 10" id="KW-0812">Transmembrane</keyword>
<evidence type="ECO:0000256" key="7">
    <source>
        <dbReference type="ARBA" id="ARBA00022989"/>
    </source>
</evidence>
<evidence type="ECO:0000256" key="6">
    <source>
        <dbReference type="ARBA" id="ARBA00022737"/>
    </source>
</evidence>
<sequence>MGLNDSWNQLSSWQGTNCCQWSGISCDDTTGAVLSVDISLDIPNSSGLQPLVGEIRPSLAELKSLKHLDLSGNNFSGEIPSSIGSLCNIQHLAHLGLSSNKLNGTFPDSLGLLSELCLLDVSFNELTGVISEAHFLRLSSIPNWLWVMSGNLSILDVSSNHLKGHLPNPLNASPNANLFLLELSNNQLSGPIPSNIDQIMPLYFLSLSGNQLNGQIPALIGEMNNLEVLDLSRNNLTGSIRSSIGNCLTLYVLDLQNNNLLGGIPRSMGQLPELRTLHLVNNRLSLLETLDLSNNRLTENQLNGSFSFAFQNLEAITHLQNVSQQVLFYTANNGFYKENIYVTKNGLELQYTKTLSLLTSIELSGNNLYGEFPKEITKLVGLEVLNLSRKHISGQIPENISELRQLLSLDLSGNRLSGLIPQSMSSMTFLGSLNLSNNNFSGRIPYKGQMTTFDASSFGGNLGLCGDPPTLKCLDADSNNWGSRDDSDGGRKDEADDGNGFIDKWFYLSVGLGFAVGSIPSSIRNGLTLQVLDLQNNNLFGGIPRSMGQLRGLQTLHLGKNRLAGEIPSSLQSLSLLETLDLENNRLPGLCGDPLALKCPDDGSNNRGSYDDSDGGRNMRQMMLIFDFRFLALLAIGGSLAGSLLCFLNGCVYIFDAYKVYWTSCVKGIHSGQMVLRLVEAIDVYLAGTVMLIFGMGLYGLFISNVPPDVPSHVDRALKGSSLFGMFALKERPKWMKISSLDELKTKVGHVIVMILLVKMFERSKMVTIATGMDLLSYSVCIFLSSASLYILHNLHKSD</sequence>
<dbReference type="Gene3D" id="3.80.10.10">
    <property type="entry name" value="Ribonuclease Inhibitor"/>
    <property type="match status" value="3"/>
</dbReference>
<dbReference type="Pfam" id="PF08263">
    <property type="entry name" value="LRRNT_2"/>
    <property type="match status" value="1"/>
</dbReference>
<dbReference type="Pfam" id="PF00560">
    <property type="entry name" value="LRR_1"/>
    <property type="match status" value="6"/>
</dbReference>
<dbReference type="SMART" id="SM00369">
    <property type="entry name" value="LRR_TYP"/>
    <property type="match status" value="6"/>
</dbReference>
<keyword evidence="9" id="KW-0325">Glycoprotein</keyword>
<keyword evidence="6" id="KW-0677">Repeat</keyword>
<dbReference type="EMBL" id="JAAGAX010000013">
    <property type="protein sequence ID" value="KAF2293539.1"/>
    <property type="molecule type" value="Genomic_DNA"/>
</dbReference>
<evidence type="ECO:0000313" key="13">
    <source>
        <dbReference type="Proteomes" id="UP000467840"/>
    </source>
</evidence>
<protein>
    <recommendedName>
        <fullName evidence="11">Leucine-rich repeat-containing N-terminal plant-type domain-containing protein</fullName>
    </recommendedName>
</protein>
<comment type="subcellular location">
    <subcellularLocation>
        <location evidence="1">Membrane</location>
        <topology evidence="1">Single-pass membrane protein</topology>
    </subcellularLocation>
</comment>
<keyword evidence="3" id="KW-0433">Leucine-rich repeat</keyword>
<feature type="domain" description="Leucine-rich repeat-containing N-terminal plant-type" evidence="11">
    <location>
        <begin position="3"/>
        <end position="27"/>
    </location>
</feature>
<reference evidence="12 13" key="1">
    <citation type="journal article" date="2020" name="Mol. Plant">
        <title>The Chromosome-Based Rubber Tree Genome Provides New Insights into Spurge Genome Evolution and Rubber Biosynthesis.</title>
        <authorList>
            <person name="Liu J."/>
            <person name="Shi C."/>
            <person name="Shi C.C."/>
            <person name="Li W."/>
            <person name="Zhang Q.J."/>
            <person name="Zhang Y."/>
            <person name="Li K."/>
            <person name="Lu H.F."/>
            <person name="Shi C."/>
            <person name="Zhu S.T."/>
            <person name="Xiao Z.Y."/>
            <person name="Nan H."/>
            <person name="Yue Y."/>
            <person name="Zhu X.G."/>
            <person name="Wu Y."/>
            <person name="Hong X.N."/>
            <person name="Fan G.Y."/>
            <person name="Tong Y."/>
            <person name="Zhang D."/>
            <person name="Mao C.L."/>
            <person name="Liu Y.L."/>
            <person name="Hao S.J."/>
            <person name="Liu W.Q."/>
            <person name="Lv M.Q."/>
            <person name="Zhang H.B."/>
            <person name="Liu Y."/>
            <person name="Hu-Tang G.R."/>
            <person name="Wang J.P."/>
            <person name="Wang J.H."/>
            <person name="Sun Y.H."/>
            <person name="Ni S.B."/>
            <person name="Chen W.B."/>
            <person name="Zhang X.C."/>
            <person name="Jiao Y.N."/>
            <person name="Eichler E.E."/>
            <person name="Li G.H."/>
            <person name="Liu X."/>
            <person name="Gao L.Z."/>
        </authorList>
    </citation>
    <scope>NUCLEOTIDE SEQUENCE [LARGE SCALE GENOMIC DNA]</scope>
    <source>
        <strain evidence="13">cv. GT1</strain>
        <tissue evidence="12">Leaf</tissue>
    </source>
</reference>
<evidence type="ECO:0000256" key="4">
    <source>
        <dbReference type="ARBA" id="ARBA00022692"/>
    </source>
</evidence>
<dbReference type="SUPFAM" id="SSF52058">
    <property type="entry name" value="L domain-like"/>
    <property type="match status" value="3"/>
</dbReference>
<dbReference type="Proteomes" id="UP000467840">
    <property type="component" value="Chromosome 7"/>
</dbReference>
<organism evidence="12 13">
    <name type="scientific">Hevea brasiliensis</name>
    <name type="common">Para rubber tree</name>
    <name type="synonym">Siphonia brasiliensis</name>
    <dbReference type="NCBI Taxonomy" id="3981"/>
    <lineage>
        <taxon>Eukaryota</taxon>
        <taxon>Viridiplantae</taxon>
        <taxon>Streptophyta</taxon>
        <taxon>Embryophyta</taxon>
        <taxon>Tracheophyta</taxon>
        <taxon>Spermatophyta</taxon>
        <taxon>Magnoliopsida</taxon>
        <taxon>eudicotyledons</taxon>
        <taxon>Gunneridae</taxon>
        <taxon>Pentapetalae</taxon>
        <taxon>rosids</taxon>
        <taxon>fabids</taxon>
        <taxon>Malpighiales</taxon>
        <taxon>Euphorbiaceae</taxon>
        <taxon>Crotonoideae</taxon>
        <taxon>Micrandreae</taxon>
        <taxon>Hevea</taxon>
    </lineage>
</organism>
<feature type="transmembrane region" description="Helical" evidence="10">
    <location>
        <begin position="773"/>
        <end position="792"/>
    </location>
</feature>
<comment type="similarity">
    <text evidence="2">Belongs to the RLP family.</text>
</comment>
<dbReference type="PRINTS" id="PR00019">
    <property type="entry name" value="LEURICHRPT"/>
</dbReference>
<dbReference type="Pfam" id="PF13855">
    <property type="entry name" value="LRR_8"/>
    <property type="match status" value="2"/>
</dbReference>
<dbReference type="InterPro" id="IPR032675">
    <property type="entry name" value="LRR_dom_sf"/>
</dbReference>
<dbReference type="InterPro" id="IPR013210">
    <property type="entry name" value="LRR_N_plant-typ"/>
</dbReference>
<evidence type="ECO:0000256" key="10">
    <source>
        <dbReference type="SAM" id="Phobius"/>
    </source>
</evidence>
<evidence type="ECO:0000259" key="11">
    <source>
        <dbReference type="Pfam" id="PF08263"/>
    </source>
</evidence>
<dbReference type="AlphaFoldDB" id="A0A6A6L1H6"/>
<dbReference type="PROSITE" id="PS51450">
    <property type="entry name" value="LRR"/>
    <property type="match status" value="1"/>
</dbReference>
<dbReference type="GO" id="GO:0016020">
    <property type="term" value="C:membrane"/>
    <property type="evidence" value="ECO:0007669"/>
    <property type="project" value="UniProtKB-SubCell"/>
</dbReference>
<gene>
    <name evidence="12" type="ORF">GH714_002558</name>
</gene>
<dbReference type="InterPro" id="IPR001611">
    <property type="entry name" value="Leu-rich_rpt"/>
</dbReference>
<evidence type="ECO:0000256" key="2">
    <source>
        <dbReference type="ARBA" id="ARBA00009592"/>
    </source>
</evidence>
<feature type="transmembrane region" description="Helical" evidence="10">
    <location>
        <begin position="630"/>
        <end position="655"/>
    </location>
</feature>
<keyword evidence="8 10" id="KW-0472">Membrane</keyword>
<evidence type="ECO:0000256" key="3">
    <source>
        <dbReference type="ARBA" id="ARBA00022614"/>
    </source>
</evidence>
<proteinExistence type="inferred from homology"/>
<name>A0A6A6L1H6_HEVBR</name>
<comment type="caution">
    <text evidence="12">The sequence shown here is derived from an EMBL/GenBank/DDBJ whole genome shotgun (WGS) entry which is preliminary data.</text>
</comment>
<keyword evidence="13" id="KW-1185">Reference proteome</keyword>
<accession>A0A6A6L1H6</accession>
<dbReference type="Pfam" id="PF03350">
    <property type="entry name" value="UPF0114"/>
    <property type="match status" value="1"/>
</dbReference>
<keyword evidence="7 10" id="KW-1133">Transmembrane helix</keyword>
<dbReference type="InterPro" id="IPR005134">
    <property type="entry name" value="UPF0114"/>
</dbReference>
<dbReference type="PANTHER" id="PTHR48065:SF55">
    <property type="entry name" value="KINASE BRI1, PUTATIVE-RELATED"/>
    <property type="match status" value="1"/>
</dbReference>
<evidence type="ECO:0000256" key="5">
    <source>
        <dbReference type="ARBA" id="ARBA00022729"/>
    </source>
</evidence>
<dbReference type="PANTHER" id="PTHR48065">
    <property type="entry name" value="OS10G0469600 PROTEIN"/>
    <property type="match status" value="1"/>
</dbReference>
<evidence type="ECO:0000313" key="12">
    <source>
        <dbReference type="EMBL" id="KAF2293539.1"/>
    </source>
</evidence>
<evidence type="ECO:0000256" key="1">
    <source>
        <dbReference type="ARBA" id="ARBA00004167"/>
    </source>
</evidence>
<keyword evidence="5" id="KW-0732">Signal</keyword>
<dbReference type="FunFam" id="3.80.10.10:FF:000041">
    <property type="entry name" value="LRR receptor-like serine/threonine-protein kinase ERECTA"/>
    <property type="match status" value="2"/>
</dbReference>
<dbReference type="FunFam" id="3.80.10.10:FF:000111">
    <property type="entry name" value="LRR receptor-like serine/threonine-protein kinase ERECTA"/>
    <property type="match status" value="1"/>
</dbReference>